<name>A0A1J7JMH6_9PEZI</name>
<keyword evidence="3" id="KW-1185">Reference proteome</keyword>
<accession>A0A1J7JMH6</accession>
<dbReference type="InParanoid" id="A0A1J7JMH6"/>
<dbReference type="OrthoDB" id="3450745at2759"/>
<keyword evidence="1" id="KW-0732">Signal</keyword>
<evidence type="ECO:0000313" key="3">
    <source>
        <dbReference type="Proteomes" id="UP000182658"/>
    </source>
</evidence>
<gene>
    <name evidence="2" type="ORF">CONLIGDRAFT_299298</name>
</gene>
<evidence type="ECO:0000256" key="1">
    <source>
        <dbReference type="SAM" id="SignalP"/>
    </source>
</evidence>
<proteinExistence type="predicted"/>
<feature type="chain" id="PRO_5012837357" evidence="1">
    <location>
        <begin position="19"/>
        <end position="257"/>
    </location>
</feature>
<dbReference type="EMBL" id="KV875096">
    <property type="protein sequence ID" value="OIW31080.1"/>
    <property type="molecule type" value="Genomic_DNA"/>
</dbReference>
<feature type="signal peptide" evidence="1">
    <location>
        <begin position="1"/>
        <end position="18"/>
    </location>
</feature>
<sequence>MKFTVLLDLALVATTTNAWLVRPPPVLVEEDAPPPCAVDSPLPCTCPEGTEFFYLQTWFSWGANAWSVYNLTGNFSDLGWVPQPIKLTIGPDNTVGSYRLTTIHIDVGVFDWFEEITEYSVKDDGSFVWAFELKNVPLEFPDGKGGSFAGEWERFEGRAAGEHQTDVYWNIYGCHSGGTHTFPLFQRYCLDHVNATLAEMGVLKGTTTEPFSEIWMGRKEGAVTKPGNMPHWGGHGEKQQQQQQYLLGRKGVRLGDL</sequence>
<evidence type="ECO:0000313" key="2">
    <source>
        <dbReference type="EMBL" id="OIW31080.1"/>
    </source>
</evidence>
<reference evidence="2 3" key="1">
    <citation type="submission" date="2016-10" db="EMBL/GenBank/DDBJ databases">
        <title>Draft genome sequence of Coniochaeta ligniaria NRRL30616, a lignocellulolytic fungus for bioabatement of inhibitors in plant biomass hydrolysates.</title>
        <authorList>
            <consortium name="DOE Joint Genome Institute"/>
            <person name="Jimenez D.J."/>
            <person name="Hector R.E."/>
            <person name="Riley R."/>
            <person name="Sun H."/>
            <person name="Grigoriev I.V."/>
            <person name="Van Elsas J.D."/>
            <person name="Nichols N.N."/>
        </authorList>
    </citation>
    <scope>NUCLEOTIDE SEQUENCE [LARGE SCALE GENOMIC DNA]</scope>
    <source>
        <strain evidence="2 3">NRRL 30616</strain>
    </source>
</reference>
<protein>
    <submittedName>
        <fullName evidence="2">Uncharacterized protein</fullName>
    </submittedName>
</protein>
<organism evidence="2 3">
    <name type="scientific">Coniochaeta ligniaria NRRL 30616</name>
    <dbReference type="NCBI Taxonomy" id="1408157"/>
    <lineage>
        <taxon>Eukaryota</taxon>
        <taxon>Fungi</taxon>
        <taxon>Dikarya</taxon>
        <taxon>Ascomycota</taxon>
        <taxon>Pezizomycotina</taxon>
        <taxon>Sordariomycetes</taxon>
        <taxon>Sordariomycetidae</taxon>
        <taxon>Coniochaetales</taxon>
        <taxon>Coniochaetaceae</taxon>
        <taxon>Coniochaeta</taxon>
    </lineage>
</organism>
<dbReference type="Proteomes" id="UP000182658">
    <property type="component" value="Unassembled WGS sequence"/>
</dbReference>
<dbReference type="AlphaFoldDB" id="A0A1J7JMH6"/>